<comment type="caution">
    <text evidence="1">The sequence shown here is derived from an EMBL/GenBank/DDBJ whole genome shotgun (WGS) entry which is preliminary data.</text>
</comment>
<name>A0A433QEB4_9FUNG</name>
<reference evidence="1 2" key="1">
    <citation type="journal article" date="2018" name="New Phytol.">
        <title>Phylogenomics of Endogonaceae and evolution of mycorrhizas within Mucoromycota.</title>
        <authorList>
            <person name="Chang Y."/>
            <person name="Desiro A."/>
            <person name="Na H."/>
            <person name="Sandor L."/>
            <person name="Lipzen A."/>
            <person name="Clum A."/>
            <person name="Barry K."/>
            <person name="Grigoriev I.V."/>
            <person name="Martin F.M."/>
            <person name="Stajich J.E."/>
            <person name="Smith M.E."/>
            <person name="Bonito G."/>
            <person name="Spatafora J.W."/>
        </authorList>
    </citation>
    <scope>NUCLEOTIDE SEQUENCE [LARGE SCALE GENOMIC DNA]</scope>
    <source>
        <strain evidence="1 2">AD002</strain>
    </source>
</reference>
<gene>
    <name evidence="1" type="ORF">BC938DRAFT_482248</name>
</gene>
<accession>A0A433QEB4</accession>
<proteinExistence type="predicted"/>
<dbReference type="EMBL" id="RBNJ01007084">
    <property type="protein sequence ID" value="RUS28155.1"/>
    <property type="molecule type" value="Genomic_DNA"/>
</dbReference>
<sequence>MKQVISSTNALRAVGNHQDAEQELKTNGLIGITNPLWNLPHINIYNTITPDFLHQVKKGVWEHIITWFKLLIRTQYGDVWLTTAYLTEFDTCFSLIPHFHGLKHFPYDISQLSQTTASEFASIMKILLACA</sequence>
<evidence type="ECO:0000313" key="1">
    <source>
        <dbReference type="EMBL" id="RUS28155.1"/>
    </source>
</evidence>
<dbReference type="InterPro" id="IPR041078">
    <property type="entry name" value="Plavaka"/>
</dbReference>
<evidence type="ECO:0000313" key="2">
    <source>
        <dbReference type="Proteomes" id="UP000274822"/>
    </source>
</evidence>
<dbReference type="AlphaFoldDB" id="A0A433QEB4"/>
<protein>
    <submittedName>
        <fullName evidence="1">Uncharacterized protein</fullName>
    </submittedName>
</protein>
<dbReference type="Pfam" id="PF18759">
    <property type="entry name" value="Plavaka"/>
    <property type="match status" value="1"/>
</dbReference>
<organism evidence="1 2">
    <name type="scientific">Jimgerdemannia flammicorona</name>
    <dbReference type="NCBI Taxonomy" id="994334"/>
    <lineage>
        <taxon>Eukaryota</taxon>
        <taxon>Fungi</taxon>
        <taxon>Fungi incertae sedis</taxon>
        <taxon>Mucoromycota</taxon>
        <taxon>Mucoromycotina</taxon>
        <taxon>Endogonomycetes</taxon>
        <taxon>Endogonales</taxon>
        <taxon>Endogonaceae</taxon>
        <taxon>Jimgerdemannia</taxon>
    </lineage>
</organism>
<dbReference type="Proteomes" id="UP000274822">
    <property type="component" value="Unassembled WGS sequence"/>
</dbReference>
<keyword evidence="2" id="KW-1185">Reference proteome</keyword>